<dbReference type="STRING" id="7370.A0A1I8NFK1"/>
<dbReference type="AlphaFoldDB" id="A0A1I8NFK1"/>
<dbReference type="PANTHER" id="PTHR11559">
    <property type="entry name" value="CARBOXYLESTERASE"/>
    <property type="match status" value="1"/>
</dbReference>
<gene>
    <name evidence="3" type="primary">101889275</name>
    <name evidence="5" type="synonym">LOC101889275</name>
</gene>
<name>A0A1I8NFK1_MUSDO</name>
<sequence length="579" mass="65755">MFKSLVGFNHSIGHNLLNYSLFRMASQLVKVQVKQGIVVGKQKQLPNGGVYQSFQGIPYAVPPVGPLRFKSPLPLEKFDVAELECLKERDVCHQRDPITTDIIGSENCLFLNVYAPKKGTSSGPLPVMVWIHGGGFWFGNGNSDYYLPLSLLQEDVIVVTLNYRLGALGFISLPEEGIWGNAGLKDQRLALQWIQENIAQFNGDPNNVTLFGESAGAAAVHLHMYADHAHKLFHKAIMQSGTANMEWVFQNNPEYKVRKLAKEMGIQSTTDTKELLKFLQSPKITPLHMLEKTLSTLTADERRRQLPLPFKPVIEDSQSPDAFIKQPILDRLKQADSVAIPSIMGYNSAEGLAMMVNAMRKVEEYDRDFKRMVPRNIPLNPDDPELEIIARQMRDFYMNGRSLSPKVFNELANILTDYHFAIDMQLAAEWQVRLQPKSPLYFYQFDYVGGRNFYKTILQMSKLKGASHGDELFYLFQMADNEDMGSEDDRRTTKQMSELWANFAKTGNPTPEPGAVGCTWKAVNTGLSEKDTFNLNYLLINGKQCQMKENPDKERMEFWRGIYEKYSSPIDYSKLSSKL</sequence>
<dbReference type="RefSeq" id="XP_005174776.1">
    <property type="nucleotide sequence ID" value="XM_005174719.3"/>
</dbReference>
<reference evidence="5" key="2">
    <citation type="submission" date="2025-04" db="UniProtKB">
        <authorList>
            <consortium name="RefSeq"/>
        </authorList>
    </citation>
    <scope>IDENTIFICATION</scope>
    <source>
        <strain evidence="5">Aabys</strain>
    </source>
</reference>
<dbReference type="InterPro" id="IPR002018">
    <property type="entry name" value="CarbesteraseB"/>
</dbReference>
<dbReference type="FunFam" id="3.40.50.1820:FF:000092">
    <property type="entry name" value="Carboxylic ester hydrolase"/>
    <property type="match status" value="1"/>
</dbReference>
<dbReference type="VEuPathDB" id="VectorBase:MDOMA2_010996"/>
<dbReference type="EnsemblMetazoa" id="MDOA014649-RA">
    <property type="protein sequence ID" value="MDOA014649-PA"/>
    <property type="gene ID" value="MDOA014649"/>
</dbReference>
<evidence type="ECO:0000259" key="2">
    <source>
        <dbReference type="Pfam" id="PF00135"/>
    </source>
</evidence>
<protein>
    <submittedName>
        <fullName evidence="5">Esterase B1</fullName>
    </submittedName>
</protein>
<keyword evidence="4" id="KW-1185">Reference proteome</keyword>
<evidence type="ECO:0000313" key="4">
    <source>
        <dbReference type="Proteomes" id="UP001652621"/>
    </source>
</evidence>
<dbReference type="Proteomes" id="UP001652621">
    <property type="component" value="Unplaced"/>
</dbReference>
<dbReference type="OrthoDB" id="19653at2759"/>
<dbReference type="VEuPathDB" id="VectorBase:MDOA014649"/>
<dbReference type="SUPFAM" id="SSF53474">
    <property type="entry name" value="alpha/beta-Hydrolases"/>
    <property type="match status" value="1"/>
</dbReference>
<dbReference type="eggNOG" id="KOG1516">
    <property type="taxonomic scope" value="Eukaryota"/>
</dbReference>
<reference evidence="3" key="1">
    <citation type="submission" date="2020-05" db="UniProtKB">
        <authorList>
            <consortium name="EnsemblMetazoa"/>
        </authorList>
    </citation>
    <scope>IDENTIFICATION</scope>
    <source>
        <strain evidence="3">Aabys</strain>
    </source>
</reference>
<evidence type="ECO:0000313" key="3">
    <source>
        <dbReference type="EnsemblMetazoa" id="MDOA014649-PA"/>
    </source>
</evidence>
<evidence type="ECO:0000313" key="5">
    <source>
        <dbReference type="RefSeq" id="XP_005174776.1"/>
    </source>
</evidence>
<dbReference type="InterPro" id="IPR029058">
    <property type="entry name" value="AB_hydrolase_fold"/>
</dbReference>
<organism evidence="3">
    <name type="scientific">Musca domestica</name>
    <name type="common">House fly</name>
    <dbReference type="NCBI Taxonomy" id="7370"/>
    <lineage>
        <taxon>Eukaryota</taxon>
        <taxon>Metazoa</taxon>
        <taxon>Ecdysozoa</taxon>
        <taxon>Arthropoda</taxon>
        <taxon>Hexapoda</taxon>
        <taxon>Insecta</taxon>
        <taxon>Pterygota</taxon>
        <taxon>Neoptera</taxon>
        <taxon>Endopterygota</taxon>
        <taxon>Diptera</taxon>
        <taxon>Brachycera</taxon>
        <taxon>Muscomorpha</taxon>
        <taxon>Muscoidea</taxon>
        <taxon>Muscidae</taxon>
        <taxon>Musca</taxon>
    </lineage>
</organism>
<accession>A0A1I8NFK1</accession>
<dbReference type="Pfam" id="PF00135">
    <property type="entry name" value="COesterase"/>
    <property type="match status" value="1"/>
</dbReference>
<feature type="domain" description="Carboxylesterase type B" evidence="2">
    <location>
        <begin position="30"/>
        <end position="559"/>
    </location>
</feature>
<dbReference type="KEGG" id="mde:101889275"/>
<proteinExistence type="predicted"/>
<dbReference type="InterPro" id="IPR050309">
    <property type="entry name" value="Type-B_Carboxylest/Lipase"/>
</dbReference>
<dbReference type="GeneID" id="101889275"/>
<dbReference type="Gene3D" id="3.40.50.1820">
    <property type="entry name" value="alpha/beta hydrolase"/>
    <property type="match status" value="1"/>
</dbReference>
<keyword evidence="1" id="KW-0325">Glycoprotein</keyword>
<evidence type="ECO:0000256" key="1">
    <source>
        <dbReference type="ARBA" id="ARBA00023180"/>
    </source>
</evidence>